<keyword evidence="7 9" id="KW-0233">DNA recombination</keyword>
<dbReference type="HAMAP" id="MF_00350">
    <property type="entry name" value="RadB"/>
    <property type="match status" value="1"/>
</dbReference>
<evidence type="ECO:0000256" key="5">
    <source>
        <dbReference type="ARBA" id="ARBA00022840"/>
    </source>
</evidence>
<dbReference type="PANTHER" id="PTHR22942">
    <property type="entry name" value="RECA/RAD51/RADA DNA STRAND-PAIRING FAMILY MEMBER"/>
    <property type="match status" value="1"/>
</dbReference>
<dbReference type="GO" id="GO:0005524">
    <property type="term" value="F:ATP binding"/>
    <property type="evidence" value="ECO:0007669"/>
    <property type="project" value="UniProtKB-UniRule"/>
</dbReference>
<dbReference type="SUPFAM" id="SSF52540">
    <property type="entry name" value="P-loop containing nucleoside triphosphate hydrolases"/>
    <property type="match status" value="1"/>
</dbReference>
<keyword evidence="4 9" id="KW-0227">DNA damage</keyword>
<evidence type="ECO:0000256" key="6">
    <source>
        <dbReference type="ARBA" id="ARBA00023125"/>
    </source>
</evidence>
<sequence length="221" mass="24346">MPCRCGCIDDLLGGGFESGIITQVYGESGTGKTNICIQLSVECVRSGKKVILIDTEGFSGERFKQIAGEDAKKIAGDIIIYEPESLEQQYSAIVDLEKIMSERIGLIILDSAALFYRLGLAQDDRSEENIALRRELVNQIGILHGIARRYGVVVVITNQVYKDVSTGETCPIGGTALEHLSKTIILLERTGISKRRATLRKHRSKSEGTYCDFILTDRGMQ</sequence>
<keyword evidence="12" id="KW-1185">Reference proteome</keyword>
<dbReference type="InterPro" id="IPR011939">
    <property type="entry name" value="DNA_repair_and_recomb_RadB"/>
</dbReference>
<evidence type="ECO:0000256" key="7">
    <source>
        <dbReference type="ARBA" id="ARBA00023172"/>
    </source>
</evidence>
<dbReference type="PROSITE" id="PS50162">
    <property type="entry name" value="RECA_2"/>
    <property type="match status" value="1"/>
</dbReference>
<evidence type="ECO:0000313" key="12">
    <source>
        <dbReference type="Proteomes" id="UP000027153"/>
    </source>
</evidence>
<evidence type="ECO:0000256" key="9">
    <source>
        <dbReference type="HAMAP-Rule" id="MF_00350"/>
    </source>
</evidence>
<dbReference type="InterPro" id="IPR027417">
    <property type="entry name" value="P-loop_NTPase"/>
</dbReference>
<dbReference type="InterPro" id="IPR003593">
    <property type="entry name" value="AAA+_ATPase"/>
</dbReference>
<dbReference type="GO" id="GO:0006281">
    <property type="term" value="P:DNA repair"/>
    <property type="evidence" value="ECO:0007669"/>
    <property type="project" value="UniProtKB-UniRule"/>
</dbReference>
<accession>A0A062V191</accession>
<evidence type="ECO:0000256" key="2">
    <source>
        <dbReference type="ARBA" id="ARBA00018143"/>
    </source>
</evidence>
<organism evidence="11 12">
    <name type="scientific">Candidatus Methanoperedens nitratireducens</name>
    <dbReference type="NCBI Taxonomy" id="1392998"/>
    <lineage>
        <taxon>Archaea</taxon>
        <taxon>Methanobacteriati</taxon>
        <taxon>Methanobacteriota</taxon>
        <taxon>Stenosarchaea group</taxon>
        <taxon>Methanomicrobia</taxon>
        <taxon>Methanosarcinales</taxon>
        <taxon>ANME-2 cluster</taxon>
        <taxon>Candidatus Methanoperedentaceae</taxon>
        <taxon>Candidatus Methanoperedens</taxon>
    </lineage>
</organism>
<evidence type="ECO:0000256" key="1">
    <source>
        <dbReference type="ARBA" id="ARBA00006876"/>
    </source>
</evidence>
<dbReference type="Proteomes" id="UP000027153">
    <property type="component" value="Unassembled WGS sequence"/>
</dbReference>
<keyword evidence="3 9" id="KW-0547">Nucleotide-binding</keyword>
<dbReference type="AlphaFoldDB" id="A0A062V191"/>
<comment type="caution">
    <text evidence="11">The sequence shown here is derived from an EMBL/GenBank/DDBJ whole genome shotgun (WGS) entry which is preliminary data.</text>
</comment>
<keyword evidence="6 9" id="KW-0238">DNA-binding</keyword>
<evidence type="ECO:0000259" key="10">
    <source>
        <dbReference type="PROSITE" id="PS50162"/>
    </source>
</evidence>
<dbReference type="GO" id="GO:0006310">
    <property type="term" value="P:DNA recombination"/>
    <property type="evidence" value="ECO:0007669"/>
    <property type="project" value="UniProtKB-UniRule"/>
</dbReference>
<reference evidence="11 12" key="1">
    <citation type="journal article" date="2013" name="Nature">
        <title>Anaerobic oxidation of methane coupled to nitrate reduction in a novel archaeal lineage.</title>
        <authorList>
            <person name="Haroon M.F."/>
            <person name="Hu S."/>
            <person name="Shi Y."/>
            <person name="Imelfort M."/>
            <person name="Keller J."/>
            <person name="Hugenholtz P."/>
            <person name="Yuan Z."/>
            <person name="Tyson G.W."/>
        </authorList>
    </citation>
    <scope>NUCLEOTIDE SEQUENCE [LARGE SCALE GENOMIC DNA]</scope>
    <source>
        <strain evidence="11 12">ANME-2d</strain>
    </source>
</reference>
<dbReference type="NCBIfam" id="TIGR02237">
    <property type="entry name" value="recomb_radB"/>
    <property type="match status" value="1"/>
</dbReference>
<dbReference type="GO" id="GO:0140664">
    <property type="term" value="F:ATP-dependent DNA damage sensor activity"/>
    <property type="evidence" value="ECO:0007669"/>
    <property type="project" value="InterPro"/>
</dbReference>
<dbReference type="InterPro" id="IPR020588">
    <property type="entry name" value="RecA_ATP-bd"/>
</dbReference>
<gene>
    <name evidence="9" type="primary">radB</name>
    <name evidence="11" type="ORF">ANME2D_03184</name>
</gene>
<evidence type="ECO:0000313" key="11">
    <source>
        <dbReference type="EMBL" id="KCZ71152.1"/>
    </source>
</evidence>
<dbReference type="PATRIC" id="fig|1392998.3.peg.2743"/>
<comment type="function">
    <text evidence="8 9">Involved in DNA repair and in homologous recombination. May regulate the cleavage reactions of the branch-structured DNA. Has a very weak ATPase activity that is not stimulated by DNA. Binds DNA but does not promote DNA strands exchange.</text>
</comment>
<evidence type="ECO:0000256" key="3">
    <source>
        <dbReference type="ARBA" id="ARBA00022741"/>
    </source>
</evidence>
<evidence type="ECO:0000256" key="4">
    <source>
        <dbReference type="ARBA" id="ARBA00022763"/>
    </source>
</evidence>
<dbReference type="PRINTS" id="PR01874">
    <property type="entry name" value="DNAREPAIRADA"/>
</dbReference>
<keyword evidence="5 9" id="KW-0067">ATP-binding</keyword>
<dbReference type="SMART" id="SM00382">
    <property type="entry name" value="AAA"/>
    <property type="match status" value="1"/>
</dbReference>
<dbReference type="Pfam" id="PF08423">
    <property type="entry name" value="Rad51"/>
    <property type="match status" value="1"/>
</dbReference>
<dbReference type="InterPro" id="IPR013632">
    <property type="entry name" value="Rad51_C"/>
</dbReference>
<evidence type="ECO:0000256" key="8">
    <source>
        <dbReference type="ARBA" id="ARBA00024641"/>
    </source>
</evidence>
<dbReference type="PANTHER" id="PTHR22942:SF47">
    <property type="entry name" value="DNA REPAIR AND RECOMBINATION PROTEIN RADB"/>
    <property type="match status" value="1"/>
</dbReference>
<dbReference type="PIRSF" id="PIRSF003336">
    <property type="entry name" value="RadB"/>
    <property type="match status" value="1"/>
</dbReference>
<feature type="domain" description="RecA family profile 1" evidence="10">
    <location>
        <begin position="1"/>
        <end position="160"/>
    </location>
</feature>
<comment type="similarity">
    <text evidence="1 9">Belongs to the eukaryotic RecA-like protein family. RadB subfamily.</text>
</comment>
<protein>
    <recommendedName>
        <fullName evidence="2 9">DNA repair and recombination protein RadB</fullName>
    </recommendedName>
</protein>
<dbReference type="GO" id="GO:0003684">
    <property type="term" value="F:damaged DNA binding"/>
    <property type="evidence" value="ECO:0007669"/>
    <property type="project" value="UniProtKB-UniRule"/>
</dbReference>
<proteinExistence type="inferred from homology"/>
<name>A0A062V191_9EURY</name>
<dbReference type="EMBL" id="JMIY01000007">
    <property type="protein sequence ID" value="KCZ71152.1"/>
    <property type="molecule type" value="Genomic_DNA"/>
</dbReference>
<dbReference type="Gene3D" id="3.40.50.300">
    <property type="entry name" value="P-loop containing nucleotide triphosphate hydrolases"/>
    <property type="match status" value="1"/>
</dbReference>